<comment type="similarity">
    <text evidence="1">Belongs to the SEN15 family.</text>
</comment>
<dbReference type="PANTHER" id="PTHR28518:SF1">
    <property type="entry name" value="TRNA-SPLICING ENDONUCLEASE SUBUNIT SEN15"/>
    <property type="match status" value="1"/>
</dbReference>
<evidence type="ECO:0000256" key="3">
    <source>
        <dbReference type="SAM" id="MobiDB-lite"/>
    </source>
</evidence>
<dbReference type="SUPFAM" id="SSF53032">
    <property type="entry name" value="tRNA-intron endonuclease catalytic domain-like"/>
    <property type="match status" value="1"/>
</dbReference>
<dbReference type="InterPro" id="IPR036167">
    <property type="entry name" value="tRNA_intron_Endo_cat-like_sf"/>
</dbReference>
<dbReference type="AlphaFoldDB" id="A0A5C3EZV4"/>
<keyword evidence="2" id="KW-0819">tRNA processing</keyword>
<dbReference type="PANTHER" id="PTHR28518">
    <property type="entry name" value="TRNA-SPLICING ENDONUCLEASE SUBUNIT SEN15"/>
    <property type="match status" value="1"/>
</dbReference>
<dbReference type="EMBL" id="OOIP01000005">
    <property type="protein sequence ID" value="SPO36957.1"/>
    <property type="molecule type" value="Genomic_DNA"/>
</dbReference>
<organism evidence="5 6">
    <name type="scientific">Pseudozyma flocculosa</name>
    <dbReference type="NCBI Taxonomy" id="84751"/>
    <lineage>
        <taxon>Eukaryota</taxon>
        <taxon>Fungi</taxon>
        <taxon>Dikarya</taxon>
        <taxon>Basidiomycota</taxon>
        <taxon>Ustilaginomycotina</taxon>
        <taxon>Ustilaginomycetes</taxon>
        <taxon>Ustilaginales</taxon>
        <taxon>Ustilaginaceae</taxon>
        <taxon>Pseudozyma</taxon>
    </lineage>
</organism>
<reference evidence="5 6" key="1">
    <citation type="submission" date="2018-03" db="EMBL/GenBank/DDBJ databases">
        <authorList>
            <person name="Guldener U."/>
        </authorList>
    </citation>
    <scope>NUCLEOTIDE SEQUENCE [LARGE SCALE GENOMIC DNA]</scope>
    <source>
        <strain evidence="5 6">DAOM196992</strain>
    </source>
</reference>
<dbReference type="Gene3D" id="3.40.1350.10">
    <property type="match status" value="1"/>
</dbReference>
<dbReference type="GO" id="GO:0000213">
    <property type="term" value="F:tRNA-intron lyase activity"/>
    <property type="evidence" value="ECO:0007669"/>
    <property type="project" value="TreeGrafter"/>
</dbReference>
<evidence type="ECO:0000256" key="1">
    <source>
        <dbReference type="ARBA" id="ARBA00006091"/>
    </source>
</evidence>
<dbReference type="OrthoDB" id="10002170at2759"/>
<protein>
    <recommendedName>
        <fullName evidence="4">tRNA-splicing endonuclease subunit Sen15 domain-containing protein</fullName>
    </recommendedName>
</protein>
<dbReference type="GO" id="GO:0000214">
    <property type="term" value="C:tRNA-intron endonuclease complex"/>
    <property type="evidence" value="ECO:0007669"/>
    <property type="project" value="InterPro"/>
</dbReference>
<feature type="compositionally biased region" description="Low complexity" evidence="3">
    <location>
        <begin position="31"/>
        <end position="40"/>
    </location>
</feature>
<sequence length="191" mass="20940">MQLEQQPQSDQHRLSKRQQYDSMIHAEAGPSSHAAAVHDAASIPSHPSYPFVSTLCDRYPAQSAPLFQTYLDLKHAAAWSELEPVELLPPSPPSPAAVPSIKGDTNRSDLSPSELIDATLSSLQTILPVHVSQQLSPRLFSNIFDILDHQQATRDPALPRLETQSLLLALMASDSTLVYYVLSRGLVKPVN</sequence>
<dbReference type="InterPro" id="IPR042777">
    <property type="entry name" value="Sen15_fungi"/>
</dbReference>
<dbReference type="InterPro" id="IPR011856">
    <property type="entry name" value="tRNA_endonuc-like_dom_sf"/>
</dbReference>
<feature type="region of interest" description="Disordered" evidence="3">
    <location>
        <begin position="1"/>
        <end position="40"/>
    </location>
</feature>
<name>A0A5C3EZV4_9BASI</name>
<feature type="domain" description="tRNA-splicing endonuclease subunit Sen15" evidence="4">
    <location>
        <begin position="68"/>
        <end position="189"/>
    </location>
</feature>
<evidence type="ECO:0000256" key="2">
    <source>
        <dbReference type="ARBA" id="ARBA00022694"/>
    </source>
</evidence>
<keyword evidence="6" id="KW-1185">Reference proteome</keyword>
<dbReference type="Pfam" id="PF09631">
    <property type="entry name" value="Sen15"/>
    <property type="match status" value="1"/>
</dbReference>
<feature type="region of interest" description="Disordered" evidence="3">
    <location>
        <begin position="88"/>
        <end position="108"/>
    </location>
</feature>
<dbReference type="Proteomes" id="UP000323386">
    <property type="component" value="Unassembled WGS sequence"/>
</dbReference>
<evidence type="ECO:0000313" key="6">
    <source>
        <dbReference type="Proteomes" id="UP000323386"/>
    </source>
</evidence>
<dbReference type="GO" id="GO:0003676">
    <property type="term" value="F:nucleic acid binding"/>
    <property type="evidence" value="ECO:0007669"/>
    <property type="project" value="InterPro"/>
</dbReference>
<evidence type="ECO:0000313" key="5">
    <source>
        <dbReference type="EMBL" id="SPO36957.1"/>
    </source>
</evidence>
<evidence type="ECO:0000259" key="4">
    <source>
        <dbReference type="Pfam" id="PF09631"/>
    </source>
</evidence>
<dbReference type="GO" id="GO:0000379">
    <property type="term" value="P:tRNA-type intron splice site recognition and cleavage"/>
    <property type="evidence" value="ECO:0007669"/>
    <property type="project" value="InterPro"/>
</dbReference>
<proteinExistence type="inferred from homology"/>
<dbReference type="InterPro" id="IPR018593">
    <property type="entry name" value="tRNA-endonuc_su_Sen15"/>
</dbReference>
<accession>A0A5C3EZV4</accession>
<gene>
    <name evidence="5" type="ORF">PSFLO_02429</name>
</gene>